<evidence type="ECO:0000313" key="2">
    <source>
        <dbReference type="EMBL" id="CAH2352189.1"/>
    </source>
</evidence>
<keyword evidence="3" id="KW-1185">Reference proteome</keyword>
<comment type="caution">
    <text evidence="2">The sequence shown here is derived from an EMBL/GenBank/DDBJ whole genome shotgun (WGS) entry which is preliminary data.</text>
</comment>
<dbReference type="AlphaFoldDB" id="A0A9P0QNV8"/>
<gene>
    <name evidence="2" type="ORF">CLIB1423_06S00782</name>
</gene>
<name>A0A9P0QNV8_9ASCO</name>
<dbReference type="Gene3D" id="2.40.50.140">
    <property type="entry name" value="Nucleic acid-binding proteins"/>
    <property type="match status" value="1"/>
</dbReference>
<dbReference type="InterPro" id="IPR012340">
    <property type="entry name" value="NA-bd_OB-fold"/>
</dbReference>
<feature type="compositionally biased region" description="Acidic residues" evidence="1">
    <location>
        <begin position="269"/>
        <end position="279"/>
    </location>
</feature>
<evidence type="ECO:0000256" key="1">
    <source>
        <dbReference type="SAM" id="MobiDB-lite"/>
    </source>
</evidence>
<evidence type="ECO:0000313" key="3">
    <source>
        <dbReference type="Proteomes" id="UP000837801"/>
    </source>
</evidence>
<feature type="compositionally biased region" description="Basic and acidic residues" evidence="1">
    <location>
        <begin position="241"/>
        <end position="251"/>
    </location>
</feature>
<dbReference type="Proteomes" id="UP000837801">
    <property type="component" value="Unassembled WGS sequence"/>
</dbReference>
<proteinExistence type="predicted"/>
<accession>A0A9P0QNV8</accession>
<sequence length="470" mass="53270">MPLKPTMIYSDARDVSNLPKVDQIRNVDDRISRFYVTLPLMVLSYFHDRAWNNGNRPGILLVTDFTKNEDLLFPKGTPEIFTFGGEKKRLSKEKILSISVSKNLFSSISSSLKQASVVGDEYDFNEYGQCSIDKEKIIANIKFRLKVYDGKIEGSIDSIDGFNILPKGTSNAKVARLQQNFLRELPDDYFGFGSMPPPGFNTAPSIIDVPNKRVKIETKVEYSQIPDSIDEFSQEHREIMNDNDNDNRSQEMEESQLFSQPEAELGQGGEEEEESDNLENQEIHDDLAHQATQVCGTSDQGYDEDNALASTTRKNDQNAKVLHNSALSQIRPPAPNSPTSSYPLSKVFEVEGIMKEIIPQNFVVKPYGRTLKIAPFKLFIESVVHGEARIFELDLITESEICNFLGLKEIEDALESLPIIENLLRNIKRQGDNNTFSKIKMQKKVHTFLSTDVEMNYWTCVTSLEDLLQK</sequence>
<dbReference type="OrthoDB" id="4075427at2759"/>
<organism evidence="2 3">
    <name type="scientific">[Candida] railenensis</name>
    <dbReference type="NCBI Taxonomy" id="45579"/>
    <lineage>
        <taxon>Eukaryota</taxon>
        <taxon>Fungi</taxon>
        <taxon>Dikarya</taxon>
        <taxon>Ascomycota</taxon>
        <taxon>Saccharomycotina</taxon>
        <taxon>Pichiomycetes</taxon>
        <taxon>Debaryomycetaceae</taxon>
        <taxon>Kurtzmaniella</taxon>
    </lineage>
</organism>
<feature type="region of interest" description="Disordered" evidence="1">
    <location>
        <begin position="241"/>
        <end position="279"/>
    </location>
</feature>
<dbReference type="EMBL" id="CAKXYY010000006">
    <property type="protein sequence ID" value="CAH2352189.1"/>
    <property type="molecule type" value="Genomic_DNA"/>
</dbReference>
<reference evidence="2" key="1">
    <citation type="submission" date="2022-03" db="EMBL/GenBank/DDBJ databases">
        <authorList>
            <person name="Legras J.-L."/>
            <person name="Devillers H."/>
            <person name="Grondin C."/>
        </authorList>
    </citation>
    <scope>NUCLEOTIDE SEQUENCE</scope>
    <source>
        <strain evidence="2">CLIB 1423</strain>
    </source>
</reference>
<protein>
    <submittedName>
        <fullName evidence="2">Uncharacterized protein</fullName>
    </submittedName>
</protein>